<dbReference type="Proteomes" id="UP000007635">
    <property type="component" value="Chromosome XII"/>
</dbReference>
<evidence type="ECO:0000256" key="1">
    <source>
        <dbReference type="ARBA" id="ARBA00009887"/>
    </source>
</evidence>
<comment type="similarity">
    <text evidence="1">Belongs to the Flattop family.</text>
</comment>
<organism evidence="5 6">
    <name type="scientific">Gasterosteus aculeatus aculeatus</name>
    <name type="common">three-spined stickleback</name>
    <dbReference type="NCBI Taxonomy" id="481459"/>
    <lineage>
        <taxon>Eukaryota</taxon>
        <taxon>Metazoa</taxon>
        <taxon>Chordata</taxon>
        <taxon>Craniata</taxon>
        <taxon>Vertebrata</taxon>
        <taxon>Euteleostomi</taxon>
        <taxon>Actinopterygii</taxon>
        <taxon>Neopterygii</taxon>
        <taxon>Teleostei</taxon>
        <taxon>Neoteleostei</taxon>
        <taxon>Acanthomorphata</taxon>
        <taxon>Eupercaria</taxon>
        <taxon>Perciformes</taxon>
        <taxon>Cottioidei</taxon>
        <taxon>Gasterosteales</taxon>
        <taxon>Gasterosteidae</taxon>
        <taxon>Gasterosteus</taxon>
    </lineage>
</organism>
<dbReference type="GeneTree" id="ENSGT00940000177826"/>
<evidence type="ECO:0000256" key="2">
    <source>
        <dbReference type="ARBA" id="ARBA00019181"/>
    </source>
</evidence>
<accession>A0AAQ4QVU3</accession>
<reference evidence="5 6" key="1">
    <citation type="journal article" date="2021" name="G3 (Bethesda)">
        <title>Improved contiguity of the threespine stickleback genome using long-read sequencing.</title>
        <authorList>
            <person name="Nath S."/>
            <person name="Shaw D.E."/>
            <person name="White M.A."/>
        </authorList>
    </citation>
    <scope>NUCLEOTIDE SEQUENCE [LARGE SCALE GENOMIC DNA]</scope>
    <source>
        <strain evidence="5 6">Lake Benthic</strain>
    </source>
</reference>
<evidence type="ECO:0000313" key="6">
    <source>
        <dbReference type="Proteomes" id="UP000007635"/>
    </source>
</evidence>
<dbReference type="CDD" id="cd23705">
    <property type="entry name" value="Flattop"/>
    <property type="match status" value="1"/>
</dbReference>
<evidence type="ECO:0000256" key="4">
    <source>
        <dbReference type="ARBA" id="ARBA00045261"/>
    </source>
</evidence>
<name>A0AAQ4QVU3_GASAC</name>
<proteinExistence type="inferred from homology"/>
<evidence type="ECO:0000313" key="5">
    <source>
        <dbReference type="Ensembl" id="ENSGACP00000055435.1"/>
    </source>
</evidence>
<dbReference type="GO" id="GO:0044782">
    <property type="term" value="P:cilium organization"/>
    <property type="evidence" value="ECO:0007669"/>
    <property type="project" value="TreeGrafter"/>
</dbReference>
<protein>
    <recommendedName>
        <fullName evidence="2">Protein Flattop</fullName>
    </recommendedName>
    <alternativeName>
        <fullName evidence="3">Cilia- and flagella-associated protein 126</fullName>
    </alternativeName>
</protein>
<dbReference type="Pfam" id="PF22611">
    <property type="entry name" value="CFAP126"/>
    <property type="match status" value="1"/>
</dbReference>
<dbReference type="PANTHER" id="PTHR34639">
    <property type="entry name" value="PROTEIN FLATTOP"/>
    <property type="match status" value="1"/>
</dbReference>
<comment type="function">
    <text evidence="4">Microtubule inner protein (MIP) part of the dynein-decorated doublet microtubules (DMTs) in cilia axoneme. Acts as a regulator of cilium basal body docking and positioning in mono- and multiciliated cells. Regulates basal body docking and cilia formation in multiciliated lung cells. Regulates kinocilium positioning and stereocilia bundle morphogenesis in the inner ear.</text>
</comment>
<dbReference type="Ensembl" id="ENSGACT00000045922.1">
    <property type="protein sequence ID" value="ENSGACP00000055435.1"/>
    <property type="gene ID" value="ENSGACG00000035407.1"/>
</dbReference>
<dbReference type="AlphaFoldDB" id="A0AAQ4QVU3"/>
<reference evidence="5" key="3">
    <citation type="submission" date="2025-09" db="UniProtKB">
        <authorList>
            <consortium name="Ensembl"/>
        </authorList>
    </citation>
    <scope>IDENTIFICATION</scope>
</reference>
<keyword evidence="6" id="KW-1185">Reference proteome</keyword>
<sequence length="145" mass="15708">QHINKEKEKTEGPTTFIADDRGHLLPGVKKRGNAWPDFKGTWDLPARIVPGRSAEGLRRLKSSAFEPQHSVCKNTGSLQDVGEHAMQVADSFVVFNALLNCRLVGCPLVVTGAPEGGEPVPPNNNTAQAQLLLHTFTRRHAPSGP</sequence>
<dbReference type="GO" id="GO:0036064">
    <property type="term" value="C:ciliary basal body"/>
    <property type="evidence" value="ECO:0007669"/>
    <property type="project" value="TreeGrafter"/>
</dbReference>
<dbReference type="InterPro" id="IPR038797">
    <property type="entry name" value="Fltp"/>
</dbReference>
<reference evidence="5" key="2">
    <citation type="submission" date="2025-08" db="UniProtKB">
        <authorList>
            <consortium name="Ensembl"/>
        </authorList>
    </citation>
    <scope>IDENTIFICATION</scope>
</reference>
<dbReference type="PANTHER" id="PTHR34639:SF1">
    <property type="entry name" value="PROTEIN FLATTOP"/>
    <property type="match status" value="1"/>
</dbReference>
<evidence type="ECO:0000256" key="3">
    <source>
        <dbReference type="ARBA" id="ARBA00033306"/>
    </source>
</evidence>